<feature type="domain" description="Uracil-DNA glycosylase-like" evidence="12">
    <location>
        <begin position="55"/>
        <end position="215"/>
    </location>
</feature>
<dbReference type="PANTHER" id="PTHR11264">
    <property type="entry name" value="URACIL-DNA GLYCOSYLASE"/>
    <property type="match status" value="1"/>
</dbReference>
<evidence type="ECO:0000313" key="13">
    <source>
        <dbReference type="EMBL" id="TXK59724.1"/>
    </source>
</evidence>
<evidence type="ECO:0000256" key="11">
    <source>
        <dbReference type="RuleBase" id="RU003780"/>
    </source>
</evidence>
<dbReference type="PROSITE" id="PS00130">
    <property type="entry name" value="U_DNA_GLYCOSYLASE"/>
    <property type="match status" value="1"/>
</dbReference>
<keyword evidence="14" id="KW-1185">Reference proteome</keyword>
<keyword evidence="8 9" id="KW-0234">DNA repair</keyword>
<accession>A0A5C8KIB1</accession>
<dbReference type="EMBL" id="VRTS01000011">
    <property type="protein sequence ID" value="TXK59724.1"/>
    <property type="molecule type" value="Genomic_DNA"/>
</dbReference>
<comment type="subcellular location">
    <subcellularLocation>
        <location evidence="9">Cytoplasm</location>
    </subcellularLocation>
</comment>
<evidence type="ECO:0000256" key="4">
    <source>
        <dbReference type="ARBA" id="ARBA00012030"/>
    </source>
</evidence>
<dbReference type="NCBIfam" id="TIGR00628">
    <property type="entry name" value="ung"/>
    <property type="match status" value="1"/>
</dbReference>
<proteinExistence type="inferred from homology"/>
<dbReference type="CDD" id="cd10027">
    <property type="entry name" value="UDG-F1-like"/>
    <property type="match status" value="1"/>
</dbReference>
<dbReference type="InterPro" id="IPR002043">
    <property type="entry name" value="UDG_fam1"/>
</dbReference>
<dbReference type="InterPro" id="IPR005122">
    <property type="entry name" value="Uracil-DNA_glycosylase-like"/>
</dbReference>
<dbReference type="SMART" id="SM00987">
    <property type="entry name" value="UreE_C"/>
    <property type="match status" value="1"/>
</dbReference>
<organism evidence="13 14">
    <name type="scientific">Alkalisalibacterium limincola</name>
    <dbReference type="NCBI Taxonomy" id="2699169"/>
    <lineage>
        <taxon>Bacteria</taxon>
        <taxon>Pseudomonadati</taxon>
        <taxon>Pseudomonadota</taxon>
        <taxon>Gammaproteobacteria</taxon>
        <taxon>Lysobacterales</taxon>
        <taxon>Lysobacteraceae</taxon>
        <taxon>Alkalisalibacterium</taxon>
    </lineage>
</organism>
<dbReference type="HAMAP" id="MF_00148">
    <property type="entry name" value="UDG"/>
    <property type="match status" value="1"/>
</dbReference>
<keyword evidence="7 9" id="KW-0378">Hydrolase</keyword>
<evidence type="ECO:0000256" key="7">
    <source>
        <dbReference type="ARBA" id="ARBA00022801"/>
    </source>
</evidence>
<evidence type="ECO:0000259" key="12">
    <source>
        <dbReference type="SMART" id="SM00986"/>
    </source>
</evidence>
<dbReference type="NCBIfam" id="NF003591">
    <property type="entry name" value="PRK05254.1-4"/>
    <property type="match status" value="1"/>
</dbReference>
<dbReference type="Pfam" id="PF03167">
    <property type="entry name" value="UDG"/>
    <property type="match status" value="1"/>
</dbReference>
<name>A0A5C8KIB1_9GAMM</name>
<evidence type="ECO:0000256" key="5">
    <source>
        <dbReference type="ARBA" id="ARBA00018429"/>
    </source>
</evidence>
<feature type="active site" description="Proton acceptor" evidence="9 10">
    <location>
        <position position="70"/>
    </location>
</feature>
<dbReference type="NCBIfam" id="NF003589">
    <property type="entry name" value="PRK05254.1-2"/>
    <property type="match status" value="1"/>
</dbReference>
<dbReference type="RefSeq" id="WP_147892499.1">
    <property type="nucleotide sequence ID" value="NZ_VRTS01000011.1"/>
</dbReference>
<comment type="catalytic activity">
    <reaction evidence="1 9 11">
        <text>Hydrolyzes single-stranded DNA or mismatched double-stranded DNA and polynucleotides, releasing free uracil.</text>
        <dbReference type="EC" id="3.2.2.27"/>
    </reaction>
</comment>
<evidence type="ECO:0000256" key="2">
    <source>
        <dbReference type="ARBA" id="ARBA00002631"/>
    </source>
</evidence>
<dbReference type="Proteomes" id="UP000321248">
    <property type="component" value="Unassembled WGS sequence"/>
</dbReference>
<reference evidence="13 14" key="1">
    <citation type="submission" date="2019-08" db="EMBL/GenBank/DDBJ databases">
        <authorList>
            <person name="Karlyshev A.V."/>
        </authorList>
    </citation>
    <scope>NUCLEOTIDE SEQUENCE [LARGE SCALE GENOMIC DNA]</scope>
    <source>
        <strain evidence="13 14">Alg18-2.2</strain>
    </source>
</reference>
<gene>
    <name evidence="9" type="primary">ung</name>
    <name evidence="13" type="ORF">FU658_13160</name>
</gene>
<dbReference type="Gene3D" id="3.40.470.10">
    <property type="entry name" value="Uracil-DNA glycosylase-like domain"/>
    <property type="match status" value="1"/>
</dbReference>
<dbReference type="NCBIfam" id="NF003588">
    <property type="entry name" value="PRK05254.1-1"/>
    <property type="match status" value="1"/>
</dbReference>
<dbReference type="NCBIfam" id="NF003592">
    <property type="entry name" value="PRK05254.1-5"/>
    <property type="match status" value="1"/>
</dbReference>
<evidence type="ECO:0000256" key="10">
    <source>
        <dbReference type="PROSITE-ProRule" id="PRU10072"/>
    </source>
</evidence>
<dbReference type="InterPro" id="IPR036895">
    <property type="entry name" value="Uracil-DNA_glycosylase-like_sf"/>
</dbReference>
<sequence>MEAASRIRLHPSWRQRVGGHLLREDMRALAEFLRQEKARGKPVFPPGSQMFAALDATPFDQVKVVILGQDPYHGPGQAHGLSFSVRPGVPVPPSLGNIYKELRSDLGLEPPDHGCLLPWARQGVLLLNAVLSVESGRPGSHQGRGWEGFTDAVVESLSSEREGLVFMLWGSYAQKKGQVIDRGRHCVLRAPHPSPLSAHRGFLGCGHFSKANRYLQGRGAVPIDWSLPARAELEPELSPAP</sequence>
<evidence type="ECO:0000256" key="8">
    <source>
        <dbReference type="ARBA" id="ARBA00023204"/>
    </source>
</evidence>
<dbReference type="GO" id="GO:0004844">
    <property type="term" value="F:uracil DNA N-glycosylase activity"/>
    <property type="evidence" value="ECO:0007669"/>
    <property type="project" value="UniProtKB-UniRule"/>
</dbReference>
<dbReference type="EC" id="3.2.2.27" evidence="4 9"/>
<comment type="function">
    <text evidence="2 9 11">Excises uracil residues from the DNA which can arise as a result of misincorporation of dUMP residues by DNA polymerase or due to deamination of cytosine.</text>
</comment>
<dbReference type="PANTHER" id="PTHR11264:SF0">
    <property type="entry name" value="URACIL-DNA GLYCOSYLASE"/>
    <property type="match status" value="1"/>
</dbReference>
<keyword evidence="13" id="KW-0326">Glycosidase</keyword>
<evidence type="ECO:0000256" key="3">
    <source>
        <dbReference type="ARBA" id="ARBA00008184"/>
    </source>
</evidence>
<dbReference type="GO" id="GO:0097510">
    <property type="term" value="P:base-excision repair, AP site formation via deaminated base removal"/>
    <property type="evidence" value="ECO:0007669"/>
    <property type="project" value="TreeGrafter"/>
</dbReference>
<evidence type="ECO:0000313" key="14">
    <source>
        <dbReference type="Proteomes" id="UP000321248"/>
    </source>
</evidence>
<evidence type="ECO:0000256" key="6">
    <source>
        <dbReference type="ARBA" id="ARBA00022763"/>
    </source>
</evidence>
<evidence type="ECO:0000256" key="9">
    <source>
        <dbReference type="HAMAP-Rule" id="MF_00148"/>
    </source>
</evidence>
<dbReference type="FunFam" id="3.40.470.10:FF:000001">
    <property type="entry name" value="Uracil-DNA glycosylase"/>
    <property type="match status" value="1"/>
</dbReference>
<comment type="caution">
    <text evidence="13">The sequence shown here is derived from an EMBL/GenBank/DDBJ whole genome shotgun (WGS) entry which is preliminary data.</text>
</comment>
<dbReference type="SMART" id="SM00986">
    <property type="entry name" value="UDG"/>
    <property type="match status" value="1"/>
</dbReference>
<dbReference type="AlphaFoldDB" id="A0A5C8KIB1"/>
<dbReference type="OrthoDB" id="9804372at2"/>
<keyword evidence="9" id="KW-0963">Cytoplasm</keyword>
<keyword evidence="6 9" id="KW-0227">DNA damage</keyword>
<protein>
    <recommendedName>
        <fullName evidence="5 9">Uracil-DNA glycosylase</fullName>
        <shortName evidence="9">UDG</shortName>
        <ecNumber evidence="4 9">3.2.2.27</ecNumber>
    </recommendedName>
</protein>
<dbReference type="SUPFAM" id="SSF52141">
    <property type="entry name" value="Uracil-DNA glycosylase-like"/>
    <property type="match status" value="1"/>
</dbReference>
<evidence type="ECO:0000256" key="1">
    <source>
        <dbReference type="ARBA" id="ARBA00001400"/>
    </source>
</evidence>
<dbReference type="GO" id="GO:0005737">
    <property type="term" value="C:cytoplasm"/>
    <property type="evidence" value="ECO:0007669"/>
    <property type="project" value="UniProtKB-SubCell"/>
</dbReference>
<dbReference type="InterPro" id="IPR018085">
    <property type="entry name" value="Ura-DNA_Glyclase_AS"/>
</dbReference>
<comment type="similarity">
    <text evidence="3 9 11">Belongs to the uracil-DNA glycosylase (UDG) superfamily. UNG family.</text>
</comment>